<gene>
    <name evidence="1" type="ORF">SHEWBE_2484</name>
</gene>
<dbReference type="AlphaFoldDB" id="A0A330M9G4"/>
<organism evidence="1 2">
    <name type="scientific">Shewanella benthica</name>
    <dbReference type="NCBI Taxonomy" id="43661"/>
    <lineage>
        <taxon>Bacteria</taxon>
        <taxon>Pseudomonadati</taxon>
        <taxon>Pseudomonadota</taxon>
        <taxon>Gammaproteobacteria</taxon>
        <taxon>Alteromonadales</taxon>
        <taxon>Shewanellaceae</taxon>
        <taxon>Shewanella</taxon>
    </lineage>
</organism>
<accession>A0A330M9G4</accession>
<name>A0A330M9G4_9GAMM</name>
<dbReference type="EMBL" id="LS483452">
    <property type="protein sequence ID" value="SQH76447.1"/>
    <property type="molecule type" value="Genomic_DNA"/>
</dbReference>
<protein>
    <submittedName>
        <fullName evidence="1">Uncharacterized protein</fullName>
    </submittedName>
</protein>
<proteinExistence type="predicted"/>
<evidence type="ECO:0000313" key="1">
    <source>
        <dbReference type="EMBL" id="SQH76447.1"/>
    </source>
</evidence>
<reference evidence="2" key="1">
    <citation type="submission" date="2018-06" db="EMBL/GenBank/DDBJ databases">
        <authorList>
            <person name="Cea G.-C."/>
            <person name="William W."/>
        </authorList>
    </citation>
    <scope>NUCLEOTIDE SEQUENCE [LARGE SCALE GENOMIC DNA]</scope>
    <source>
        <strain evidence="2">DB21MT-2</strain>
    </source>
</reference>
<dbReference type="Proteomes" id="UP000250123">
    <property type="component" value="Chromosome SHEWBE"/>
</dbReference>
<sequence>MCIHTRHPLQAIDNNEVMIFNDIFQQQRSLDSGSKDLPE</sequence>
<dbReference type="KEGG" id="sbk:SHEWBE_2484"/>
<evidence type="ECO:0000313" key="2">
    <source>
        <dbReference type="Proteomes" id="UP000250123"/>
    </source>
</evidence>